<dbReference type="PANTHER" id="PTHR30026">
    <property type="entry name" value="OUTER MEMBRANE PROTEIN TOLC"/>
    <property type="match status" value="1"/>
</dbReference>
<feature type="region of interest" description="Disordered" evidence="8">
    <location>
        <begin position="249"/>
        <end position="269"/>
    </location>
</feature>
<gene>
    <name evidence="10" type="ORF">FHS79_001787</name>
</gene>
<comment type="similarity">
    <text evidence="2">Belongs to the outer membrane factor (OMF) (TC 1.B.17) family.</text>
</comment>
<comment type="subcellular location">
    <subcellularLocation>
        <location evidence="1">Cell outer membrane</location>
    </subcellularLocation>
</comment>
<keyword evidence="3" id="KW-0813">Transport</keyword>
<dbReference type="GO" id="GO:0015288">
    <property type="term" value="F:porin activity"/>
    <property type="evidence" value="ECO:0007669"/>
    <property type="project" value="TreeGrafter"/>
</dbReference>
<evidence type="ECO:0000256" key="9">
    <source>
        <dbReference type="SAM" id="SignalP"/>
    </source>
</evidence>
<accession>A0A841LF70</accession>
<dbReference type="Gene3D" id="1.20.1600.10">
    <property type="entry name" value="Outer membrane efflux proteins (OEP)"/>
    <property type="match status" value="1"/>
</dbReference>
<evidence type="ECO:0000256" key="7">
    <source>
        <dbReference type="ARBA" id="ARBA00023237"/>
    </source>
</evidence>
<feature type="signal peptide" evidence="9">
    <location>
        <begin position="1"/>
        <end position="18"/>
    </location>
</feature>
<evidence type="ECO:0000256" key="1">
    <source>
        <dbReference type="ARBA" id="ARBA00004442"/>
    </source>
</evidence>
<name>A0A841LF70_9SPHN</name>
<dbReference type="AlphaFoldDB" id="A0A841LF70"/>
<keyword evidence="9" id="KW-0732">Signal</keyword>
<keyword evidence="7" id="KW-0998">Cell outer membrane</keyword>
<dbReference type="EMBL" id="JACIIV010000011">
    <property type="protein sequence ID" value="MBB6227618.1"/>
    <property type="molecule type" value="Genomic_DNA"/>
</dbReference>
<dbReference type="GO" id="GO:1990281">
    <property type="term" value="C:efflux pump complex"/>
    <property type="evidence" value="ECO:0007669"/>
    <property type="project" value="TreeGrafter"/>
</dbReference>
<feature type="compositionally biased region" description="Pro residues" evidence="8">
    <location>
        <begin position="249"/>
        <end position="258"/>
    </location>
</feature>
<evidence type="ECO:0000256" key="2">
    <source>
        <dbReference type="ARBA" id="ARBA00007613"/>
    </source>
</evidence>
<dbReference type="InterPro" id="IPR051906">
    <property type="entry name" value="TolC-like"/>
</dbReference>
<sequence length="460" mass="47966">MRLPFFLLALALCAPLGAQQLRLPPPSQTVATDPAADPFLQALAVREAAATDDFAARIAEAVLRHPQSGIAQAGTDAAAARRQQLRSAIFPRIEAAFIGARALDRDFSGNSTIIESSIPRGRADAQLIVEAPLFDAGAIGRIAGGSARLRAARADAGATGLDTALEAISAHYQLLALAGLADIAAARAERHRTILDATSERVRAGVGAGGDIPRAQAGLAQAEAEATRLQRGREGAAARYTAAFGLPAPLLPMRPQPPASRATSPEAAAALAQSSPAVVAAEAEAEAARADARATARDRLPTLAASVSGTRYNVFDAGPNQEVRGQLILRQGFSTGGLEAARTREAQARARAAGHAADLARQEAIRETITALADVQGIDRLRANLRAAYIADRQTRDTMAEQVRLSRGELLELIRAEDALAASAAALLQAELETDLARFTLTARTGELAAVLGLQTMDPR</sequence>
<reference evidence="10 11" key="1">
    <citation type="submission" date="2020-08" db="EMBL/GenBank/DDBJ databases">
        <title>Genomic Encyclopedia of Type Strains, Phase IV (KMG-IV): sequencing the most valuable type-strain genomes for metagenomic binning, comparative biology and taxonomic classification.</title>
        <authorList>
            <person name="Goeker M."/>
        </authorList>
    </citation>
    <scope>NUCLEOTIDE SEQUENCE [LARGE SCALE GENOMIC DNA]</scope>
    <source>
        <strain evidence="10 11">DSM 102189</strain>
    </source>
</reference>
<evidence type="ECO:0000256" key="4">
    <source>
        <dbReference type="ARBA" id="ARBA00022452"/>
    </source>
</evidence>
<evidence type="ECO:0000313" key="10">
    <source>
        <dbReference type="EMBL" id="MBB6227618.1"/>
    </source>
</evidence>
<proteinExistence type="inferred from homology"/>
<dbReference type="InterPro" id="IPR003423">
    <property type="entry name" value="OMP_efflux"/>
</dbReference>
<evidence type="ECO:0000256" key="5">
    <source>
        <dbReference type="ARBA" id="ARBA00022692"/>
    </source>
</evidence>
<organism evidence="10 11">
    <name type="scientific">Polymorphobacter multimanifer</name>
    <dbReference type="NCBI Taxonomy" id="1070431"/>
    <lineage>
        <taxon>Bacteria</taxon>
        <taxon>Pseudomonadati</taxon>
        <taxon>Pseudomonadota</taxon>
        <taxon>Alphaproteobacteria</taxon>
        <taxon>Sphingomonadales</taxon>
        <taxon>Sphingosinicellaceae</taxon>
        <taxon>Polymorphobacter</taxon>
    </lineage>
</organism>
<keyword evidence="6" id="KW-0472">Membrane</keyword>
<dbReference type="Pfam" id="PF02321">
    <property type="entry name" value="OEP"/>
    <property type="match status" value="2"/>
</dbReference>
<dbReference type="Proteomes" id="UP000538147">
    <property type="component" value="Unassembled WGS sequence"/>
</dbReference>
<feature type="chain" id="PRO_5032507728" evidence="9">
    <location>
        <begin position="19"/>
        <end position="460"/>
    </location>
</feature>
<evidence type="ECO:0000313" key="11">
    <source>
        <dbReference type="Proteomes" id="UP000538147"/>
    </source>
</evidence>
<evidence type="ECO:0000256" key="6">
    <source>
        <dbReference type="ARBA" id="ARBA00023136"/>
    </source>
</evidence>
<keyword evidence="5" id="KW-0812">Transmembrane</keyword>
<keyword evidence="4" id="KW-1134">Transmembrane beta strand</keyword>
<dbReference type="GO" id="GO:0015562">
    <property type="term" value="F:efflux transmembrane transporter activity"/>
    <property type="evidence" value="ECO:0007669"/>
    <property type="project" value="InterPro"/>
</dbReference>
<evidence type="ECO:0000256" key="3">
    <source>
        <dbReference type="ARBA" id="ARBA00022448"/>
    </source>
</evidence>
<comment type="caution">
    <text evidence="10">The sequence shown here is derived from an EMBL/GenBank/DDBJ whole genome shotgun (WGS) entry which is preliminary data.</text>
</comment>
<keyword evidence="11" id="KW-1185">Reference proteome</keyword>
<protein>
    <submittedName>
        <fullName evidence="10">Outer membrane protein</fullName>
    </submittedName>
</protein>
<dbReference type="GO" id="GO:0009279">
    <property type="term" value="C:cell outer membrane"/>
    <property type="evidence" value="ECO:0007669"/>
    <property type="project" value="UniProtKB-SubCell"/>
</dbReference>
<feature type="compositionally biased region" description="Low complexity" evidence="8">
    <location>
        <begin position="259"/>
        <end position="269"/>
    </location>
</feature>
<evidence type="ECO:0000256" key="8">
    <source>
        <dbReference type="SAM" id="MobiDB-lite"/>
    </source>
</evidence>
<dbReference type="RefSeq" id="WP_184198512.1">
    <property type="nucleotide sequence ID" value="NZ_JACIIV010000011.1"/>
</dbReference>
<dbReference type="PANTHER" id="PTHR30026:SF22">
    <property type="entry name" value="OUTER MEMBRANE EFFLUX PROTEIN"/>
    <property type="match status" value="1"/>
</dbReference>
<dbReference type="SUPFAM" id="SSF56954">
    <property type="entry name" value="Outer membrane efflux proteins (OEP)"/>
    <property type="match status" value="1"/>
</dbReference>